<feature type="binding site" evidence="6">
    <location>
        <position position="106"/>
    </location>
    <ligand>
        <name>ATP</name>
        <dbReference type="ChEBI" id="CHEBI:30616"/>
    </ligand>
</feature>
<evidence type="ECO:0000256" key="8">
    <source>
        <dbReference type="SAM" id="MobiDB-lite"/>
    </source>
</evidence>
<feature type="domain" description="Polyphosphate kinase C-terminal" evidence="12">
    <location>
        <begin position="392"/>
        <end position="555"/>
    </location>
</feature>
<feature type="domain" description="Polyphosphate kinase N-terminal" evidence="10">
    <location>
        <begin position="68"/>
        <end position="173"/>
    </location>
</feature>
<dbReference type="NCBIfam" id="TIGR03705">
    <property type="entry name" value="poly_P_kin"/>
    <property type="match status" value="1"/>
</dbReference>
<dbReference type="Pfam" id="PF02503">
    <property type="entry name" value="PP_kinase"/>
    <property type="match status" value="1"/>
</dbReference>
<keyword evidence="5 6" id="KW-0067">ATP-binding</keyword>
<dbReference type="EC" id="2.7.4.1" evidence="6 7"/>
<dbReference type="GO" id="GO:0005524">
    <property type="term" value="F:ATP binding"/>
    <property type="evidence" value="ECO:0007669"/>
    <property type="project" value="UniProtKB-KW"/>
</dbReference>
<dbReference type="EMBL" id="NFSB01000089">
    <property type="protein sequence ID" value="OUM24678.1"/>
    <property type="molecule type" value="Genomic_DNA"/>
</dbReference>
<dbReference type="SUPFAM" id="SSF56024">
    <property type="entry name" value="Phospholipase D/nuclease"/>
    <property type="match status" value="2"/>
</dbReference>
<evidence type="ECO:0000256" key="5">
    <source>
        <dbReference type="ARBA" id="ARBA00022840"/>
    </source>
</evidence>
<dbReference type="Pfam" id="PF13090">
    <property type="entry name" value="PP_kinase_C"/>
    <property type="match status" value="1"/>
</dbReference>
<dbReference type="GO" id="GO:0009358">
    <property type="term" value="C:polyphosphate kinase complex"/>
    <property type="evidence" value="ECO:0007669"/>
    <property type="project" value="InterPro"/>
</dbReference>
<feature type="binding site" evidence="6">
    <location>
        <position position="653"/>
    </location>
    <ligand>
        <name>ATP</name>
        <dbReference type="ChEBI" id="CHEBI:30616"/>
    </ligand>
</feature>
<dbReference type="PANTHER" id="PTHR30218">
    <property type="entry name" value="POLYPHOSPHATE KINASE"/>
    <property type="match status" value="1"/>
</dbReference>
<dbReference type="SUPFAM" id="SSF140356">
    <property type="entry name" value="PPK N-terminal domain-like"/>
    <property type="match status" value="1"/>
</dbReference>
<dbReference type="PANTHER" id="PTHR30218:SF0">
    <property type="entry name" value="POLYPHOSPHATE KINASE"/>
    <property type="match status" value="1"/>
</dbReference>
<dbReference type="Gene3D" id="1.20.58.310">
    <property type="entry name" value="Polyphosphate kinase N-terminal domain"/>
    <property type="match status" value="1"/>
</dbReference>
<comment type="similarity">
    <text evidence="6 7">Belongs to the polyphosphate kinase 1 (PPK1) family.</text>
</comment>
<dbReference type="InterPro" id="IPR025200">
    <property type="entry name" value="PPK_C_dom2"/>
</dbReference>
<organism evidence="13 14">
    <name type="scientific">Pseudomonas putida</name>
    <name type="common">Arthrobacter siderocapsulatus</name>
    <dbReference type="NCBI Taxonomy" id="303"/>
    <lineage>
        <taxon>Bacteria</taxon>
        <taxon>Pseudomonadati</taxon>
        <taxon>Pseudomonadota</taxon>
        <taxon>Gammaproteobacteria</taxon>
        <taxon>Pseudomonadales</taxon>
        <taxon>Pseudomonadaceae</taxon>
        <taxon>Pseudomonas</taxon>
    </lineage>
</organism>
<comment type="PTM">
    <text evidence="6 7">An intermediate of this reaction is the autophosphorylated ppk in which a phosphate is covalently linked to a histidine residue through a N-P bond.</text>
</comment>
<proteinExistence type="inferred from homology"/>
<evidence type="ECO:0000259" key="12">
    <source>
        <dbReference type="Pfam" id="PF17941"/>
    </source>
</evidence>
<keyword evidence="3 6" id="KW-0547">Nucleotide-binding</keyword>
<evidence type="ECO:0000256" key="3">
    <source>
        <dbReference type="ARBA" id="ARBA00022741"/>
    </source>
</evidence>
<keyword evidence="6" id="KW-0460">Magnesium</keyword>
<dbReference type="AlphaFoldDB" id="A0A1Y3KFQ7"/>
<keyword evidence="6" id="KW-0479">Metal-binding</keyword>
<evidence type="ECO:0000259" key="11">
    <source>
        <dbReference type="Pfam" id="PF13090"/>
    </source>
</evidence>
<dbReference type="InterPro" id="IPR003414">
    <property type="entry name" value="PP_kinase"/>
</dbReference>
<comment type="function">
    <text evidence="6 7">Catalyzes the reversible transfer of the terminal phosphate of ATP to form a long-chain polyphosphate (polyP).</text>
</comment>
<dbReference type="CDD" id="cd09168">
    <property type="entry name" value="PLDc_PaPPK1_C2_like"/>
    <property type="match status" value="1"/>
</dbReference>
<accession>A0A1Y3KFQ7</accession>
<dbReference type="InterPro" id="IPR041108">
    <property type="entry name" value="PP_kinase_C_1"/>
</dbReference>
<evidence type="ECO:0000256" key="1">
    <source>
        <dbReference type="ARBA" id="ARBA00022553"/>
    </source>
</evidence>
<feature type="binding site" evidence="6">
    <location>
        <position position="529"/>
    </location>
    <ligand>
        <name>ATP</name>
        <dbReference type="ChEBI" id="CHEBI:30616"/>
    </ligand>
</feature>
<dbReference type="InterPro" id="IPR025198">
    <property type="entry name" value="PPK_N_dom"/>
</dbReference>
<dbReference type="InterPro" id="IPR036830">
    <property type="entry name" value="PP_kinase_middle_dom_sf"/>
</dbReference>
<keyword evidence="1 6" id="KW-0597">Phosphoprotein</keyword>
<dbReference type="Gene3D" id="3.30.1840.10">
    <property type="entry name" value="Polyphosphate kinase middle domain"/>
    <property type="match status" value="1"/>
</dbReference>
<dbReference type="Pfam" id="PF17941">
    <property type="entry name" value="PP_kinase_C_1"/>
    <property type="match status" value="1"/>
</dbReference>
<evidence type="ECO:0000256" key="6">
    <source>
        <dbReference type="HAMAP-Rule" id="MF_00347"/>
    </source>
</evidence>
<dbReference type="RefSeq" id="WP_086978518.1">
    <property type="nucleotide sequence ID" value="NZ_NFSB01000089.1"/>
</dbReference>
<name>A0A1Y3KFQ7_PSEPU</name>
<dbReference type="HAMAP" id="MF_00347">
    <property type="entry name" value="Polyphosphate_kinase"/>
    <property type="match status" value="1"/>
</dbReference>
<feature type="binding site" evidence="6">
    <location>
        <position position="466"/>
    </location>
    <ligand>
        <name>Mg(2+)</name>
        <dbReference type="ChEBI" id="CHEBI:18420"/>
    </ligand>
</feature>
<dbReference type="NCBIfam" id="NF003917">
    <property type="entry name" value="PRK05443.1-1"/>
    <property type="match status" value="1"/>
</dbReference>
<dbReference type="SUPFAM" id="SSF143724">
    <property type="entry name" value="PHP14-like"/>
    <property type="match status" value="1"/>
</dbReference>
<feature type="region of interest" description="Disordered" evidence="8">
    <location>
        <begin position="15"/>
        <end position="49"/>
    </location>
</feature>
<dbReference type="InterPro" id="IPR036832">
    <property type="entry name" value="PPK_N_dom_sf"/>
</dbReference>
<evidence type="ECO:0000256" key="2">
    <source>
        <dbReference type="ARBA" id="ARBA00022679"/>
    </source>
</evidence>
<comment type="catalytic activity">
    <reaction evidence="6 7">
        <text>[phosphate](n) + ATP = [phosphate](n+1) + ADP</text>
        <dbReference type="Rhea" id="RHEA:19573"/>
        <dbReference type="Rhea" id="RHEA-COMP:9859"/>
        <dbReference type="Rhea" id="RHEA-COMP:14280"/>
        <dbReference type="ChEBI" id="CHEBI:16838"/>
        <dbReference type="ChEBI" id="CHEBI:30616"/>
        <dbReference type="ChEBI" id="CHEBI:456216"/>
        <dbReference type="EC" id="2.7.4.1"/>
    </reaction>
</comment>
<feature type="active site" description="Phosphohistidine intermediate" evidence="6">
    <location>
        <position position="496"/>
    </location>
</feature>
<dbReference type="NCBIfam" id="NF003918">
    <property type="entry name" value="PRK05443.1-2"/>
    <property type="match status" value="1"/>
</dbReference>
<dbReference type="Pfam" id="PF13089">
    <property type="entry name" value="PP_kinase_N"/>
    <property type="match status" value="1"/>
</dbReference>
<reference evidence="13 14" key="1">
    <citation type="submission" date="2017-05" db="EMBL/GenBank/DDBJ databases">
        <title>Whole genome sequence of Pseudomonas putida isolate 1312 commercialized as a biostimulant.</title>
        <authorList>
            <person name="Crovadore J."/>
            <person name="Blanc P."/>
            <person name="Chablais R."/>
            <person name="Cochard B."/>
            <person name="Grizard D."/>
            <person name="Lefort F."/>
        </authorList>
    </citation>
    <scope>NUCLEOTIDE SEQUENCE [LARGE SCALE GENOMIC DNA]</scope>
    <source>
        <strain evidence="13 14">1312</strain>
    </source>
</reference>
<dbReference type="Gene3D" id="3.30.870.10">
    <property type="entry name" value="Endonuclease Chain A"/>
    <property type="match status" value="2"/>
</dbReference>
<feature type="domain" description="Polyphosphate kinase C-terminal" evidence="11">
    <location>
        <begin position="564"/>
        <end position="733"/>
    </location>
</feature>
<keyword evidence="4 6" id="KW-0418">Kinase</keyword>
<comment type="caution">
    <text evidence="13">The sequence shown here is derived from an EMBL/GenBank/DDBJ whole genome shotgun (WGS) entry which is preliminary data.</text>
</comment>
<comment type="cofactor">
    <cofactor evidence="6">
        <name>Mg(2+)</name>
        <dbReference type="ChEBI" id="CHEBI:18420"/>
    </cofactor>
</comment>
<evidence type="ECO:0000313" key="14">
    <source>
        <dbReference type="Proteomes" id="UP000196082"/>
    </source>
</evidence>
<dbReference type="GO" id="GO:0006799">
    <property type="term" value="P:polyphosphate biosynthetic process"/>
    <property type="evidence" value="ECO:0007669"/>
    <property type="project" value="UniProtKB-UniRule"/>
</dbReference>
<feature type="binding site" evidence="6">
    <location>
        <position position="625"/>
    </location>
    <ligand>
        <name>ATP</name>
        <dbReference type="ChEBI" id="CHEBI:30616"/>
    </ligand>
</feature>
<evidence type="ECO:0000256" key="4">
    <source>
        <dbReference type="ARBA" id="ARBA00022777"/>
    </source>
</evidence>
<dbReference type="Proteomes" id="UP000196082">
    <property type="component" value="Unassembled WGS sequence"/>
</dbReference>
<evidence type="ECO:0000259" key="9">
    <source>
        <dbReference type="Pfam" id="PF02503"/>
    </source>
</evidence>
<protein>
    <recommendedName>
        <fullName evidence="6 7">Polyphosphate kinase</fullName>
        <ecNumber evidence="6 7">2.7.4.1</ecNumber>
    </recommendedName>
    <alternativeName>
        <fullName evidence="6">ATP-polyphosphate phosphotransferase</fullName>
    </alternativeName>
    <alternativeName>
        <fullName evidence="6">Polyphosphoric acid kinase</fullName>
    </alternativeName>
</protein>
<dbReference type="NCBIfam" id="NF003921">
    <property type="entry name" value="PRK05443.2-2"/>
    <property type="match status" value="1"/>
</dbReference>
<evidence type="ECO:0000256" key="7">
    <source>
        <dbReference type="RuleBase" id="RU003800"/>
    </source>
</evidence>
<feature type="binding site" evidence="6">
    <location>
        <position position="436"/>
    </location>
    <ligand>
        <name>Mg(2+)</name>
        <dbReference type="ChEBI" id="CHEBI:18420"/>
    </ligand>
</feature>
<gene>
    <name evidence="6" type="primary">ppk</name>
    <name evidence="13" type="ORF">B8W72_26285</name>
</gene>
<evidence type="ECO:0000259" key="10">
    <source>
        <dbReference type="Pfam" id="PF13089"/>
    </source>
</evidence>
<dbReference type="InterPro" id="IPR024953">
    <property type="entry name" value="PP_kinase_middle"/>
</dbReference>
<evidence type="ECO:0000313" key="13">
    <source>
        <dbReference type="EMBL" id="OUM24678.1"/>
    </source>
</evidence>
<sequence length="751" mass="84357">MNNEVLTPVAIKDAQELPEELVQTPPDLPPAPEPEPVEEQVAEPVAAAPAPAPAPAITVPGLDDSSLYIHRELSQLQFNIRVLEQALDENYPLLERLKFLLIFSSNLDEFFEIRVAGLKKQINFAREQAGADGLQPHQALARISELVHIEVERQYAILNDVLLPELEKHQIRFIRRRYWTPKLKTWVRRYFRDEIAPIITPIGLDPTHPFPLLVNKSLNFIVELEGVDAFGRDSGLAIIPAPRLLPRVIRVPEEVGGPGANYVFLSSMIHAHADDLFQGMKVKGCYQFRLTRNADLALDSEEVDDLARALRGELFSRRYGDAVRLEVADTCPKHLSDYLLKQFSLSESELYQVNGPVNLTRLFSITGLDSHPELQYTPFTPAIPKLLVNADNIFSVISKQDILLMHPFESFTPVVDLLRQAAKDPHVLAVRQTLYRSGANSEIVDALVDAARNGKEVTAVIELRARFDEESNLQMASRLQAAGAVVIYGVVGFKTHAKMMLILRREQGEIVRYAHLGTGNYHAGNARLYTDYSLLTSDDALTEDVGKLFSQLIGMGKTLRMKKLLHAPFTLKKGMLDMIARETQFALEGKPAHIIAKFNSLTDAKVIKALYKASQSGVKIDLVVRGMCCLRPGIPGVSHNIQVRSIIGRFLEHTRVFYFLNGGEEQIYLSSADWMERNLDKRVETCFPVEGKKLLLRVKKELESYLTDNTHAWTLQPDGRYVRITPTGNQNPRSAQATLLERLSNPVLNVR</sequence>
<feature type="domain" description="Polyphosphate kinase middle" evidence="9">
    <location>
        <begin position="184"/>
        <end position="365"/>
    </location>
</feature>
<dbReference type="CDD" id="cd09165">
    <property type="entry name" value="PLDc_PaPPK1_C1_like"/>
    <property type="match status" value="1"/>
</dbReference>
<dbReference type="PIRSF" id="PIRSF015589">
    <property type="entry name" value="PP_kinase"/>
    <property type="match status" value="1"/>
</dbReference>
<dbReference type="GO" id="GO:0008976">
    <property type="term" value="F:polyphosphate kinase activity"/>
    <property type="evidence" value="ECO:0007669"/>
    <property type="project" value="UniProtKB-UniRule"/>
</dbReference>
<dbReference type="GO" id="GO:0046872">
    <property type="term" value="F:metal ion binding"/>
    <property type="evidence" value="ECO:0007669"/>
    <property type="project" value="UniProtKB-KW"/>
</dbReference>
<keyword evidence="2 6" id="KW-0808">Transferase</keyword>